<evidence type="ECO:0000313" key="2">
    <source>
        <dbReference type="Proteomes" id="UP001157396"/>
    </source>
</evidence>
<name>A0AA43PH31_9LACT</name>
<dbReference type="EMBL" id="JARYTV010000002">
    <property type="protein sequence ID" value="MDH7959533.1"/>
    <property type="molecule type" value="Genomic_DNA"/>
</dbReference>
<gene>
    <name evidence="1" type="ORF">QHR29_03495</name>
</gene>
<dbReference type="InterPro" id="IPR023198">
    <property type="entry name" value="PGP-like_dom2"/>
</dbReference>
<dbReference type="Gene3D" id="1.10.150.240">
    <property type="entry name" value="Putative phosphatase, domain 2"/>
    <property type="match status" value="1"/>
</dbReference>
<proteinExistence type="predicted"/>
<dbReference type="InterPro" id="IPR036412">
    <property type="entry name" value="HAD-like_sf"/>
</dbReference>
<evidence type="ECO:0000313" key="1">
    <source>
        <dbReference type="EMBL" id="MDH7959533.1"/>
    </source>
</evidence>
<dbReference type="SUPFAM" id="SSF56784">
    <property type="entry name" value="HAD-like"/>
    <property type="match status" value="1"/>
</dbReference>
<sequence length="47" mass="5403">MSFNTIIFDMDGVLIDTEYHYAQIIDAFFEKKGIPEKGYSYSTSKST</sequence>
<dbReference type="InterPro" id="IPR041492">
    <property type="entry name" value="HAD_2"/>
</dbReference>
<accession>A0AA43PH31</accession>
<dbReference type="Pfam" id="PF13419">
    <property type="entry name" value="HAD_2"/>
    <property type="match status" value="1"/>
</dbReference>
<dbReference type="RefSeq" id="WP_265149301.1">
    <property type="nucleotide sequence ID" value="NZ_AP026069.1"/>
</dbReference>
<organism evidence="1 2">
    <name type="scientific">Lactococcus garvieae</name>
    <dbReference type="NCBI Taxonomy" id="1363"/>
    <lineage>
        <taxon>Bacteria</taxon>
        <taxon>Bacillati</taxon>
        <taxon>Bacillota</taxon>
        <taxon>Bacilli</taxon>
        <taxon>Lactobacillales</taxon>
        <taxon>Streptococcaceae</taxon>
        <taxon>Lactococcus</taxon>
    </lineage>
</organism>
<dbReference type="AlphaFoldDB" id="A0AA43PH31"/>
<reference evidence="1" key="1">
    <citation type="submission" date="2023-04" db="EMBL/GenBank/DDBJ databases">
        <title>Genomic analysis of Lactococcus garvieae isolates.</title>
        <authorList>
            <person name="Zhanghang C."/>
        </authorList>
    </citation>
    <scope>NUCLEOTIDE SEQUENCE</scope>
    <source>
        <strain evidence="1">ZB-1</strain>
    </source>
</reference>
<comment type="caution">
    <text evidence="1">The sequence shown here is derived from an EMBL/GenBank/DDBJ whole genome shotgun (WGS) entry which is preliminary data.</text>
</comment>
<evidence type="ECO:0008006" key="3">
    <source>
        <dbReference type="Google" id="ProtNLM"/>
    </source>
</evidence>
<protein>
    <recommendedName>
        <fullName evidence="3">HAD family phosphatase</fullName>
    </recommendedName>
</protein>
<dbReference type="Proteomes" id="UP001157396">
    <property type="component" value="Unassembled WGS sequence"/>
</dbReference>